<reference evidence="2 3" key="1">
    <citation type="submission" date="2024-11" db="EMBL/GenBank/DDBJ databases">
        <title>Chromosome-level genome assembly of the freshwater bivalve Anodonta woodiana.</title>
        <authorList>
            <person name="Chen X."/>
        </authorList>
    </citation>
    <scope>NUCLEOTIDE SEQUENCE [LARGE SCALE GENOMIC DNA]</scope>
    <source>
        <strain evidence="2">MN2024</strain>
        <tissue evidence="2">Gills</tissue>
    </source>
</reference>
<accession>A0ABD3VEN5</accession>
<dbReference type="EMBL" id="JBJQND010000012">
    <property type="protein sequence ID" value="KAL3859950.1"/>
    <property type="molecule type" value="Genomic_DNA"/>
</dbReference>
<feature type="domain" description="AAA+ ATPase" evidence="1">
    <location>
        <begin position="1274"/>
        <end position="1403"/>
    </location>
</feature>
<evidence type="ECO:0000313" key="3">
    <source>
        <dbReference type="Proteomes" id="UP001634394"/>
    </source>
</evidence>
<evidence type="ECO:0000259" key="1">
    <source>
        <dbReference type="SMART" id="SM00382"/>
    </source>
</evidence>
<dbReference type="InterPro" id="IPR031248">
    <property type="entry name" value="RNF213"/>
</dbReference>
<dbReference type="CDD" id="cd00009">
    <property type="entry name" value="AAA"/>
    <property type="match status" value="1"/>
</dbReference>
<evidence type="ECO:0000313" key="2">
    <source>
        <dbReference type="EMBL" id="KAL3859950.1"/>
    </source>
</evidence>
<name>A0ABD3VEN5_SINWO</name>
<comment type="caution">
    <text evidence="2">The sequence shown here is derived from an EMBL/GenBank/DDBJ whole genome shotgun (WGS) entry which is preliminary data.</text>
</comment>
<dbReference type="PANTHER" id="PTHR22605">
    <property type="entry name" value="RZ-TYPE DOMAIN-CONTAINING PROTEIN"/>
    <property type="match status" value="1"/>
</dbReference>
<dbReference type="InterPro" id="IPR003593">
    <property type="entry name" value="AAA+_ATPase"/>
</dbReference>
<feature type="domain" description="AAA+ ATPase" evidence="1">
    <location>
        <begin position="1593"/>
        <end position="1731"/>
    </location>
</feature>
<dbReference type="Pfam" id="PF07728">
    <property type="entry name" value="AAA_5"/>
    <property type="match status" value="1"/>
</dbReference>
<sequence>MEVYCNPFGDDQYENFINMVKISEFWMLLFRMEGSQTESIKRHEKFKEGKKCIEFILESLESKKITCSYLEKISKVQEAKELLVAMGQKSKSDIEWLWKSTISVVQREKEKVACVMNILSKVRKAIPDKSLPDEWNEFERHFRDVDIKLKGGKLSTSYVLDGNNIWFNCSRLPSLCEKLICYIDSQVFWNACLHILTNQPELVTEWEQLLEEEEALNLKELEKAALDEELTTLKSLKYLFKQGDHESSSFESCVHFLEVLEHRGGLKYREDWMLLCKDEEVPMTHIVNMFKKSDIKTEMSLQENSLKLSIEPRRRHALQRYNNFDDYYKQVKAMEKTLKALGIKLCSDRKFLDVVESFDNLMAMSVGEISLEQVSEAIKTVHEMAHGLDKDGIQVLSVVGESTSLIQFLKDVADVDLRNLIDAVEEVSEHSVNETTVLSLIDVKSFLQPVLKKSTEPDVKNLFQTILKQIKKIKPKELIGKISDCRDNLHNLKALYSNVANIGLKTKEIIDNVIKMGIFCLKIDTTDVCVLSVEYVQNKKTIVHGQDLLIDLRSRAMLLMNTESKSQMFETTKKRENLEKFVTHVETALQVGQLLTNLHMSGHFQYKLYEKKIKANGLEAFKDKLNTEYKNWCTELEECREKHYWMNFILGGQLHALHDYLEMGKDKQRVHSMLQFIHPEIKIAGMKDYYLKLLSDGSESSLIENIALTLEDAMKDLKPVCRPMDASFLVFPRITDFVRPGKLHLVALEENSKLVMKTVLALYYNTVRKLPEPHQILFCSEDTSWVEVQLLLHRSVRSKEENLFCIANVEILSNEIQFQLVEALHHLSICQTFLLSIIGCGTENHPIFNEFSNFIMPVHPLSDTAFTNILQTFWPDVCSITSDVPGLGKTETIRQNAQRQNRGVATFHISGPLNKARLVHRLADMRVGQNHALHIDIGNIDNPFELDAFLFEIIVLGFVSTGRACVCLPTIYIFIEIANTINHQLKDALKTAMSFKRINLSWQNYSNFIVSNNINSPVQVVCQYLNALEDGTIDTKDIYFTGKKAVCPLPRRKCLQLLRMYFPGPEGMSFSIARIFINVLADQLKKMTCSTFFRTQHLQTALGKRRDIAVKSNLLDALLNTCSEFASRSVNNCRMLQASAVKLDSGAESKAGEMSIGGTENSLLKRVEGMVRWEDTNHLIFVFHNQDIQTLSAMYREKSEVPNHIKSLFESQLKKPLPDFKTQTASYLQDILQRVARTHPVPLSKEKLEVMATEYALTPDNLLKMVLIMLRIKAHIPVLIMGETGCGKTSLIRYLSQICEVYFKVVQIHAGVEEEFILASIEHICREAETNFTKPVWLFLDEINTCNHLGLICDVLCHHTCLGKTLPPNVVVMAACNPYKQRPEQKVSTSGLQGKIQFDETSHLVYRVFPIPETMVDYVWDFGSISEQDEEAYIYRMIQNVFKDNPQMDQLLADLAIMSQRVTRSIEDSESAVSLRDVNRCKLLARWFQKFMKKKTTHCLPQSKDFQIRCMILALAHCYHCRFANALDREWYRNGMADVFYCHQIAEYDQNKIQNIITEEQTDILNRMELQTGTAQNTALQENVFIILVCILNKIPIFVVGKPGCSKSLSIQVIRSNLRGRDSKDQLFKSLPQLNCVSFQGSESSTSDGIKKVFEKAQRYQENNNPKEVLSVVILDEIGLAEISRFNPLKVLHSLLEPEGKQFPDVAVVGISNWALDAAKMNRAIHLSRPEMDVEELFLTGKSISKSLERNPADSSHELLRTRPRELKRVEIDKELKSLADSYMKYIEKQTFQNFHGLRDYYSLVKYIAKTLSELDTQDSTEAIKMKVINRGLQRNFGGLPSESSTLQELFKANLQSLEDYKVPVIDLIVENIQDKMARHLMLITSGDAAFDILEQQLGNLDREAIPVYGSRFEEDLTDDYNYRILNKIIICMEQGLVLILKDLDSIYGSLYDMLNQNYTLVGEKKYCRVALGPYSNPMCQVHDDFRCIVLVDESKMDLADPPFLNRFEKQNFKFADILSQNEHVVIKDLEDWMQKLTNVPSKHFEVIDVVPICGVDMIPSLVHKYFLKMKEKCTHTPDNEVVDELTSTCKQRLLWIMKPEAVIRIGLSELGKNPKTSKEVRNITEEYIHLPIHGGLQKYLQSKIDWTYQGPEHSKMFMIFTNSNIHTNVQAILPNITCQVDKLGAFKSEKQLTHRIQHFWSEADQKCLILQCRSLDDELHILLARNILERTRKESLSKPHACTKHVCMIIHLDRMKSGSRSVPRINFLTDWKLVMLDSLDEPKLPLLEVVDKSLIETIEQRRPLSTYIQEQLFWAFTRIQYAPGGRSVESIQSVIEQIRSSKEFLTILDEAIFNWIKEQQENIDVKNWWIEVSCDTRALYSSTTFSDALENYIAQVINDPLARILYELEKACALSTFLHEDASADIQLLWRKLFNESEIFSIQNTPKPTDAECYACSSPVLHFRVPFFKVFYEKIETTKYSFLEAVQSVKSSAEIEEIDDMPEIIWKELLLHQESIITQEVPELTKIAYTNWLEDYKTDFFNVTSYQIVKGLSDQQRVHAIRWCLLGEIELQNIHPTAVISDMHAGFWVHLSLLQSELQLLDMCNEVLGANSEIASLLQSISKDEPVELVNVYITKPEEKLKPLEDDIVSTGNAIMNVDNSMQEGDQNWDNSSALNISIMHDTLRNKDDTIPVSEAVMSIIPNPDKKKRRELLVEYLCKALLPEESTLGKFSNVTVWHQRVSSVLTFANQVSMDPSVLHALRLCCDVTAQIIFSQPAEINNLKQLGLLLQNDLPLDAEEIRKLMKDMIEACRGIHSENAQRLIAAYCSRCIGANPDTEIMYWLMDLISDGSLPDNMLTHLKPPIHHALHTELALDSDILFKLLDSDDCSLELMKESPFLMAMDTCLQKLHEDKLVDSPFPVLLIDILDQEIMRKRIAKDIAEATATSNPQIQYFLKADNMLRSDALSLRYVTAVAYIRSFMMVLSMDLGEKNYDTSDCQVVLQMVNATLSHNDTRIQSLQVFLLKCLGNGKWIFHLKTICKRLSDYLQFCDEDSWQRDFDLICVEISPLSQYVSQRILSFANTFYKAENVEAIENLVSEALSSTEDRICLYNEVMRHFYMKRLISELNDTEKTRCRLIVNCAKDFKMEKHMLMVLECLSGIADFQVDMLQLHEESPLLHTNISSFIGHLLVIMTVYGSDAGQPVSIFAKGLMNPACLSDLFLPGMPDIVKANSSQMSPAFCVSEDKNFRILRNGSAVDLHMSTLHKLNMKFNSVPCRGYCLPGVFKLKETAFGSRKMSRLSSVISHILLHGCFVGSVAVGFASVDVIHSLVGTEIKKEDTIFQLVQRMKMELEFLSSYLGLQQHDAIVFLHLVLYNLNDLLCSDNRSMALETERSEWEKEFSEKIEMLAKDAFGRILDLRRQQNKLFGMPGEALENLVQEVDEVELENQTQRVPSLWRSTESPSFNSLVLVLGGRRKDFQFLWLVLSNLPQIKLIKHICPILHWHLICFVTVSYNLKKKEAGDIVISDFLCRESDDKRRRMIKEKYEQFKQAWDDIMENIEALQEFDPDFPKLEHIHGQLPLKSCLYDGPQSTIFKVLSTLVCIQNRLLDETLKIAVSVKPKSLSFLRKGEEGMISCSSLTDVTSRDIVNFEWNDSFLKYSQNDVRYGFGRQIVYDFETIEAEVASEILTNVKYLLIEDSLPSITYADELYQNSVAMIYQIQKNIKQEPLPLDLVGAITKKKDRDPRHVSDFLTHLGMILSLVKKTSGKPDTSLVDYVDEWKNIMTRPFNKSLLPSPENSIRLCHLVSLHELLEELNADSIIESLDYIRVKLASHTQKKLSDLLSMNPKLAELTLRAVKRFAHRCLSSEKVDISQRMINYLCDASFWPVGMLSDGVLNYGSFKQDLQSLFPEDVTVQNVYPLFQLIDSVVEVSKNYSFLFGVQSQFTFNIVFRMTCEQEKYSEELNITFI</sequence>
<organism evidence="2 3">
    <name type="scientific">Sinanodonta woodiana</name>
    <name type="common">Chinese pond mussel</name>
    <name type="synonym">Anodonta woodiana</name>
    <dbReference type="NCBI Taxonomy" id="1069815"/>
    <lineage>
        <taxon>Eukaryota</taxon>
        <taxon>Metazoa</taxon>
        <taxon>Spiralia</taxon>
        <taxon>Lophotrochozoa</taxon>
        <taxon>Mollusca</taxon>
        <taxon>Bivalvia</taxon>
        <taxon>Autobranchia</taxon>
        <taxon>Heteroconchia</taxon>
        <taxon>Palaeoheterodonta</taxon>
        <taxon>Unionida</taxon>
        <taxon>Unionoidea</taxon>
        <taxon>Unionidae</taxon>
        <taxon>Unioninae</taxon>
        <taxon>Sinanodonta</taxon>
    </lineage>
</organism>
<dbReference type="Proteomes" id="UP001634394">
    <property type="component" value="Unassembled WGS sequence"/>
</dbReference>
<dbReference type="Gene3D" id="3.40.50.300">
    <property type="entry name" value="P-loop containing nucleotide triphosphate hydrolases"/>
    <property type="match status" value="2"/>
</dbReference>
<proteinExistence type="predicted"/>
<gene>
    <name evidence="2" type="ORF">ACJMK2_010129</name>
</gene>
<dbReference type="SMART" id="SM00382">
    <property type="entry name" value="AAA"/>
    <property type="match status" value="2"/>
</dbReference>
<dbReference type="SUPFAM" id="SSF52540">
    <property type="entry name" value="P-loop containing nucleoside triphosphate hydrolases"/>
    <property type="match status" value="2"/>
</dbReference>
<keyword evidence="3" id="KW-1185">Reference proteome</keyword>
<protein>
    <recommendedName>
        <fullName evidence="1">AAA+ ATPase domain-containing protein</fullName>
    </recommendedName>
</protein>
<dbReference type="InterPro" id="IPR027417">
    <property type="entry name" value="P-loop_NTPase"/>
</dbReference>
<dbReference type="InterPro" id="IPR011704">
    <property type="entry name" value="ATPase_dyneun-rel_AAA"/>
</dbReference>
<dbReference type="PANTHER" id="PTHR22605:SF1">
    <property type="entry name" value="RZ-TYPE DOMAIN-CONTAINING PROTEIN"/>
    <property type="match status" value="1"/>
</dbReference>